<dbReference type="STRING" id="477690.SAMN05216474_0357"/>
<evidence type="ECO:0000313" key="1">
    <source>
        <dbReference type="EMBL" id="SFT40168.1"/>
    </source>
</evidence>
<accession>A0A1I6XP68</accession>
<sequence>MNNKSTHNKAYHLWYINGPKHGLRVKATYDFDLQQENSISVHKLDYSVQC</sequence>
<dbReference type="Proteomes" id="UP000236454">
    <property type="component" value="Unassembled WGS sequence"/>
</dbReference>
<reference evidence="1 2" key="1">
    <citation type="submission" date="2016-10" db="EMBL/GenBank/DDBJ databases">
        <authorList>
            <person name="de Groot N.N."/>
        </authorList>
    </citation>
    <scope>NUCLEOTIDE SEQUENCE [LARGE SCALE GENOMIC DNA]</scope>
    <source>
        <strain evidence="1 2">CGMCC 1.7005</strain>
    </source>
</reference>
<dbReference type="AlphaFoldDB" id="A0A1I6XP68"/>
<protein>
    <submittedName>
        <fullName evidence="1">Uncharacterized protein</fullName>
    </submittedName>
</protein>
<dbReference type="EMBL" id="FPAS01000001">
    <property type="protein sequence ID" value="SFT40168.1"/>
    <property type="molecule type" value="Genomic_DNA"/>
</dbReference>
<organism evidence="1 2">
    <name type="scientific">Lishizhenia tianjinensis</name>
    <dbReference type="NCBI Taxonomy" id="477690"/>
    <lineage>
        <taxon>Bacteria</taxon>
        <taxon>Pseudomonadati</taxon>
        <taxon>Bacteroidota</taxon>
        <taxon>Flavobacteriia</taxon>
        <taxon>Flavobacteriales</taxon>
        <taxon>Crocinitomicaceae</taxon>
        <taxon>Lishizhenia</taxon>
    </lineage>
</organism>
<keyword evidence="2" id="KW-1185">Reference proteome</keyword>
<proteinExistence type="predicted"/>
<name>A0A1I6XP68_9FLAO</name>
<gene>
    <name evidence="1" type="ORF">SAMN05216474_0357</name>
</gene>
<evidence type="ECO:0000313" key="2">
    <source>
        <dbReference type="Proteomes" id="UP000236454"/>
    </source>
</evidence>